<dbReference type="InterPro" id="IPR003099">
    <property type="entry name" value="Prephen_DH"/>
</dbReference>
<dbReference type="PANTHER" id="PTHR21363">
    <property type="entry name" value="PREPHENATE DEHYDROGENASE"/>
    <property type="match status" value="1"/>
</dbReference>
<keyword evidence="5" id="KW-1185">Reference proteome</keyword>
<dbReference type="EMBL" id="CP026923">
    <property type="protein sequence ID" value="AVG24131.1"/>
    <property type="molecule type" value="Genomic_DNA"/>
</dbReference>
<dbReference type="PANTHER" id="PTHR21363:SF0">
    <property type="entry name" value="PREPHENATE DEHYDROGENASE [NADP(+)]"/>
    <property type="match status" value="1"/>
</dbReference>
<dbReference type="Gene3D" id="3.40.50.720">
    <property type="entry name" value="NAD(P)-binding Rossmann-like Domain"/>
    <property type="match status" value="1"/>
</dbReference>
<accession>A0A2L2BR36</accession>
<keyword evidence="2 4" id="KW-0560">Oxidoreductase</keyword>
<dbReference type="Pfam" id="PF20463">
    <property type="entry name" value="PDH_C"/>
    <property type="match status" value="1"/>
</dbReference>
<sequence>MSESLPFSRVHIVGTGLLGTSIGLALVEAGAQVTLEDQSPSRAALAAEYGAGSVHTAVSREHDELAANVELVVVATPPDVTATVVSHALAKYPQAMVIDVASVKSSVVDAVMASASPDDSGARKRFLGTHPMAGRERGGPTSARVDLFTGRPWVITPVSDTPVELIGAVSALIRVLGATVHTMTPADHDHAVAVVSHLPQLVSSALATQLQSVSEDALSLAGQGLRDMTRIAAGDHELWAQILQHNAESVLPLLDHFRNSVDSLEKALHAASTEGTQRALAEALHAGASGVSRIPGKHGGQSRFATLVVVIDDRSGQLAALLSDVGALEVNLEDMSLEHSPGAPVGFVELSVSTEVVDRLAADLSARGWPIAGESQ</sequence>
<dbReference type="SUPFAM" id="SSF51735">
    <property type="entry name" value="NAD(P)-binding Rossmann-fold domains"/>
    <property type="match status" value="1"/>
</dbReference>
<dbReference type="NCBIfam" id="NF005111">
    <property type="entry name" value="PRK06545.2-3"/>
    <property type="match status" value="1"/>
</dbReference>
<dbReference type="InterPro" id="IPR046826">
    <property type="entry name" value="PDH_N"/>
</dbReference>
<dbReference type="InterPro" id="IPR046825">
    <property type="entry name" value="PDH_C"/>
</dbReference>
<protein>
    <submittedName>
        <fullName evidence="4">Prephenate dehydrogenase</fullName>
        <ecNumber evidence="4">1.3.1.12</ecNumber>
    </submittedName>
</protein>
<dbReference type="KEGG" id="psai:C3B54_111172"/>
<dbReference type="NCBIfam" id="NF005112">
    <property type="entry name" value="PRK06545.2-4"/>
    <property type="match status" value="1"/>
</dbReference>
<name>A0A2L2BR36_9MICO</name>
<dbReference type="RefSeq" id="WP_104913654.1">
    <property type="nucleotide sequence ID" value="NZ_CP026923.1"/>
</dbReference>
<dbReference type="Proteomes" id="UP000243077">
    <property type="component" value="Chromosome"/>
</dbReference>
<dbReference type="GO" id="GO:0070403">
    <property type="term" value="F:NAD+ binding"/>
    <property type="evidence" value="ECO:0007669"/>
    <property type="project" value="InterPro"/>
</dbReference>
<dbReference type="SUPFAM" id="SSF48179">
    <property type="entry name" value="6-phosphogluconate dehydrogenase C-terminal domain-like"/>
    <property type="match status" value="1"/>
</dbReference>
<dbReference type="OrthoDB" id="9802008at2"/>
<dbReference type="InterPro" id="IPR050812">
    <property type="entry name" value="Preph/Arog_dehydrog"/>
</dbReference>
<proteinExistence type="inferred from homology"/>
<organism evidence="4 5">
    <name type="scientific">Pontimonas salivibrio</name>
    <dbReference type="NCBI Taxonomy" id="1159327"/>
    <lineage>
        <taxon>Bacteria</taxon>
        <taxon>Bacillati</taxon>
        <taxon>Actinomycetota</taxon>
        <taxon>Actinomycetes</taxon>
        <taxon>Micrococcales</taxon>
        <taxon>Microbacteriaceae</taxon>
        <taxon>Pontimonas</taxon>
    </lineage>
</organism>
<evidence type="ECO:0000313" key="5">
    <source>
        <dbReference type="Proteomes" id="UP000243077"/>
    </source>
</evidence>
<dbReference type="InterPro" id="IPR036291">
    <property type="entry name" value="NAD(P)-bd_dom_sf"/>
</dbReference>
<comment type="similarity">
    <text evidence="1">Belongs to the prephenate/arogenate dehydrogenase family.</text>
</comment>
<dbReference type="Gene3D" id="1.10.3660.10">
    <property type="entry name" value="6-phosphogluconate dehydrogenase C-terminal like domain"/>
    <property type="match status" value="1"/>
</dbReference>
<evidence type="ECO:0000259" key="3">
    <source>
        <dbReference type="PROSITE" id="PS51176"/>
    </source>
</evidence>
<dbReference type="GO" id="GO:0006571">
    <property type="term" value="P:tyrosine biosynthetic process"/>
    <property type="evidence" value="ECO:0007669"/>
    <property type="project" value="InterPro"/>
</dbReference>
<gene>
    <name evidence="4" type="ORF">C3B54_111172</name>
</gene>
<dbReference type="Pfam" id="PF02153">
    <property type="entry name" value="PDH_N"/>
    <property type="match status" value="1"/>
</dbReference>
<dbReference type="AlphaFoldDB" id="A0A2L2BR36"/>
<dbReference type="InterPro" id="IPR008927">
    <property type="entry name" value="6-PGluconate_DH-like_C_sf"/>
</dbReference>
<feature type="domain" description="Prephenate/arogenate dehydrogenase" evidence="3">
    <location>
        <begin position="8"/>
        <end position="298"/>
    </location>
</feature>
<evidence type="ECO:0000313" key="4">
    <source>
        <dbReference type="EMBL" id="AVG24131.1"/>
    </source>
</evidence>
<dbReference type="EC" id="1.3.1.12" evidence="4"/>
<dbReference type="GO" id="GO:0008977">
    <property type="term" value="F:prephenate dehydrogenase (NAD+) activity"/>
    <property type="evidence" value="ECO:0007669"/>
    <property type="project" value="UniProtKB-EC"/>
</dbReference>
<reference evidence="4 5" key="1">
    <citation type="submission" date="2018-02" db="EMBL/GenBank/DDBJ databases">
        <title>Complete genome of the streamlined marine actinobacterium Pontimonas salivibrio CL-TW6 adapted to coastal planktonic lifestype.</title>
        <authorList>
            <person name="Cho B.C."/>
            <person name="Hardies S.C."/>
            <person name="Jang G.I."/>
            <person name="Hwang C.Y."/>
        </authorList>
    </citation>
    <scope>NUCLEOTIDE SEQUENCE [LARGE SCALE GENOMIC DNA]</scope>
    <source>
        <strain evidence="4 5">CL-TW6</strain>
    </source>
</reference>
<dbReference type="PROSITE" id="PS51176">
    <property type="entry name" value="PDH_ADH"/>
    <property type="match status" value="1"/>
</dbReference>
<evidence type="ECO:0000256" key="2">
    <source>
        <dbReference type="ARBA" id="ARBA00023002"/>
    </source>
</evidence>
<dbReference type="GO" id="GO:0004665">
    <property type="term" value="F:prephenate dehydrogenase (NADP+) activity"/>
    <property type="evidence" value="ECO:0007669"/>
    <property type="project" value="InterPro"/>
</dbReference>
<evidence type="ECO:0000256" key="1">
    <source>
        <dbReference type="ARBA" id="ARBA00007964"/>
    </source>
</evidence>